<protein>
    <recommendedName>
        <fullName evidence="4">CCHC-type domain-containing protein</fullName>
    </recommendedName>
</protein>
<dbReference type="InterPro" id="IPR042509">
    <property type="entry name" value="ZCCHC3"/>
</dbReference>
<dbReference type="InterPro" id="IPR057811">
    <property type="entry name" value="RBD_ZCCHC3_2nd"/>
</dbReference>
<feature type="coiled-coil region" evidence="2">
    <location>
        <begin position="259"/>
        <end position="289"/>
    </location>
</feature>
<dbReference type="PROSITE" id="PS50158">
    <property type="entry name" value="ZF_CCHC"/>
    <property type="match status" value="2"/>
</dbReference>
<dbReference type="PANTHER" id="PTHR22639">
    <property type="entry name" value="GAG-RELATED PROTEIN"/>
    <property type="match status" value="1"/>
</dbReference>
<feature type="domain" description="CCHC-type" evidence="4">
    <location>
        <begin position="644"/>
        <end position="659"/>
    </location>
</feature>
<dbReference type="PANTHER" id="PTHR22639:SF4">
    <property type="entry name" value="ZINC FINGER CCHC DOMAIN-CONTAINING PROTEIN 3"/>
    <property type="match status" value="1"/>
</dbReference>
<feature type="compositionally biased region" description="Basic and acidic residues" evidence="3">
    <location>
        <begin position="85"/>
        <end position="106"/>
    </location>
</feature>
<dbReference type="GO" id="GO:0003690">
    <property type="term" value="F:double-stranded DNA binding"/>
    <property type="evidence" value="ECO:0007669"/>
    <property type="project" value="InterPro"/>
</dbReference>
<reference evidence="6" key="1">
    <citation type="journal article" date="2016" name="Nature">
        <title>Genome evolution in the allotetraploid frog Xenopus laevis.</title>
        <authorList>
            <person name="Session A.M."/>
            <person name="Uno Y."/>
            <person name="Kwon T."/>
            <person name="Chapman J.A."/>
            <person name="Toyoda A."/>
            <person name="Takahashi S."/>
            <person name="Fukui A."/>
            <person name="Hikosaka A."/>
            <person name="Suzuki A."/>
            <person name="Kondo M."/>
            <person name="van Heeringen S.J."/>
            <person name="Quigley I."/>
            <person name="Heinz S."/>
            <person name="Ogino H."/>
            <person name="Ochi H."/>
            <person name="Hellsten U."/>
            <person name="Lyons J.B."/>
            <person name="Simakov O."/>
            <person name="Putnam N."/>
            <person name="Stites J."/>
            <person name="Kuroki Y."/>
            <person name="Tanaka T."/>
            <person name="Michiue T."/>
            <person name="Watanabe M."/>
            <person name="Bogdanovic O."/>
            <person name="Lister R."/>
            <person name="Georgiou G."/>
            <person name="Paranjpe S.S."/>
            <person name="van Kruijsbergen I."/>
            <person name="Shu S."/>
            <person name="Carlson J."/>
            <person name="Kinoshita T."/>
            <person name="Ohta Y."/>
            <person name="Mawaribuchi S."/>
            <person name="Jenkins J."/>
            <person name="Grimwood J."/>
            <person name="Schmutz J."/>
            <person name="Mitros T."/>
            <person name="Mozaffari S.V."/>
            <person name="Suzuki Y."/>
            <person name="Haramoto Y."/>
            <person name="Yamamoto T.S."/>
            <person name="Takagi C."/>
            <person name="Heald R."/>
            <person name="Miller K."/>
            <person name="Haudenschild C."/>
            <person name="Kitzman J."/>
            <person name="Nakayama T."/>
            <person name="Izutsu Y."/>
            <person name="Robert J."/>
            <person name="Fortriede J."/>
            <person name="Burns K."/>
            <person name="Lotay V."/>
            <person name="Karimi K."/>
            <person name="Yasuoka Y."/>
            <person name="Dichmann D.S."/>
            <person name="Flajnik M.F."/>
            <person name="Houston D.W."/>
            <person name="Shendure J."/>
            <person name="DuPasquier L."/>
            <person name="Vize P.D."/>
            <person name="Zorn A.M."/>
            <person name="Ito M."/>
            <person name="Marcotte E.M."/>
            <person name="Wallingford J.B."/>
            <person name="Ito Y."/>
            <person name="Asashima M."/>
            <person name="Ueno N."/>
            <person name="Matsuda Y."/>
            <person name="Veenstra G.J."/>
            <person name="Fujiyama A."/>
            <person name="Harland R.M."/>
            <person name="Taira M."/>
            <person name="Rokhsar D.S."/>
        </authorList>
    </citation>
    <scope>NUCLEOTIDE SEQUENCE [LARGE SCALE GENOMIC DNA]</scope>
    <source>
        <strain evidence="6">J</strain>
    </source>
</reference>
<proteinExistence type="predicted"/>
<dbReference type="Pfam" id="PF00098">
    <property type="entry name" value="zf-CCHC"/>
    <property type="match status" value="1"/>
</dbReference>
<dbReference type="GO" id="GO:0008270">
    <property type="term" value="F:zinc ion binding"/>
    <property type="evidence" value="ECO:0007669"/>
    <property type="project" value="UniProtKB-KW"/>
</dbReference>
<feature type="region of interest" description="Disordered" evidence="3">
    <location>
        <begin position="82"/>
        <end position="106"/>
    </location>
</feature>
<feature type="region of interest" description="Disordered" evidence="3">
    <location>
        <begin position="33"/>
        <end position="68"/>
    </location>
</feature>
<evidence type="ECO:0000259" key="4">
    <source>
        <dbReference type="PROSITE" id="PS50158"/>
    </source>
</evidence>
<feature type="region of interest" description="Disordered" evidence="3">
    <location>
        <begin position="816"/>
        <end position="835"/>
    </location>
</feature>
<feature type="compositionally biased region" description="Basic and acidic residues" evidence="3">
    <location>
        <begin position="409"/>
        <end position="418"/>
    </location>
</feature>
<evidence type="ECO:0000313" key="5">
    <source>
        <dbReference type="EMBL" id="OCU00281.1"/>
    </source>
</evidence>
<keyword evidence="1" id="KW-0863">Zinc-finger</keyword>
<evidence type="ECO:0000256" key="1">
    <source>
        <dbReference type="PROSITE-ProRule" id="PRU00047"/>
    </source>
</evidence>
<dbReference type="GO" id="GO:0002218">
    <property type="term" value="P:activation of innate immune response"/>
    <property type="evidence" value="ECO:0007669"/>
    <property type="project" value="InterPro"/>
</dbReference>
<dbReference type="Gene3D" id="4.10.60.10">
    <property type="entry name" value="Zinc finger, CCHC-type"/>
    <property type="match status" value="1"/>
</dbReference>
<dbReference type="SMART" id="SM00343">
    <property type="entry name" value="ZnF_C2HC"/>
    <property type="match status" value="3"/>
</dbReference>
<keyword evidence="2" id="KW-0175">Coiled coil</keyword>
<evidence type="ECO:0000313" key="6">
    <source>
        <dbReference type="Proteomes" id="UP000694892"/>
    </source>
</evidence>
<feature type="region of interest" description="Disordered" evidence="3">
    <location>
        <begin position="720"/>
        <end position="804"/>
    </location>
</feature>
<accession>A0A974I3S0</accession>
<keyword evidence="1" id="KW-0479">Metal-binding</keyword>
<dbReference type="Pfam" id="PF23058">
    <property type="entry name" value="RBD_ZCCHC3_2nd"/>
    <property type="match status" value="1"/>
</dbReference>
<feature type="compositionally biased region" description="Basic and acidic residues" evidence="3">
    <location>
        <begin position="509"/>
        <end position="533"/>
    </location>
</feature>
<feature type="compositionally biased region" description="Basic and acidic residues" evidence="3">
    <location>
        <begin position="820"/>
        <end position="835"/>
    </location>
</feature>
<gene>
    <name evidence="5" type="ORF">XELAEV_18006048mg</name>
</gene>
<organism evidence="5 6">
    <name type="scientific">Xenopus laevis</name>
    <name type="common">African clawed frog</name>
    <dbReference type="NCBI Taxonomy" id="8355"/>
    <lineage>
        <taxon>Eukaryota</taxon>
        <taxon>Metazoa</taxon>
        <taxon>Chordata</taxon>
        <taxon>Craniata</taxon>
        <taxon>Vertebrata</taxon>
        <taxon>Euteleostomi</taxon>
        <taxon>Amphibia</taxon>
        <taxon>Batrachia</taxon>
        <taxon>Anura</taxon>
        <taxon>Pipoidea</taxon>
        <taxon>Pipidae</taxon>
        <taxon>Xenopodinae</taxon>
        <taxon>Xenopus</taxon>
        <taxon>Xenopus</taxon>
    </lineage>
</organism>
<dbReference type="Proteomes" id="UP000694892">
    <property type="component" value="Chromosome 1L"/>
</dbReference>
<feature type="compositionally biased region" description="Basic and acidic residues" evidence="3">
    <location>
        <begin position="460"/>
        <end position="479"/>
    </location>
</feature>
<evidence type="ECO:0000256" key="3">
    <source>
        <dbReference type="SAM" id="MobiDB-lite"/>
    </source>
</evidence>
<feature type="domain" description="CCHC-type" evidence="4">
    <location>
        <begin position="681"/>
        <end position="697"/>
    </location>
</feature>
<feature type="region of interest" description="Disordered" evidence="3">
    <location>
        <begin position="350"/>
        <end position="425"/>
    </location>
</feature>
<feature type="compositionally biased region" description="Basic and acidic residues" evidence="3">
    <location>
        <begin position="743"/>
        <end position="764"/>
    </location>
</feature>
<evidence type="ECO:0000256" key="2">
    <source>
        <dbReference type="SAM" id="Coils"/>
    </source>
</evidence>
<feature type="compositionally biased region" description="Basic and acidic residues" evidence="3">
    <location>
        <begin position="720"/>
        <end position="734"/>
    </location>
</feature>
<dbReference type="GO" id="GO:0003723">
    <property type="term" value="F:RNA binding"/>
    <property type="evidence" value="ECO:0007669"/>
    <property type="project" value="InterPro"/>
</dbReference>
<feature type="region of interest" description="Disordered" evidence="3">
    <location>
        <begin position="493"/>
        <end position="555"/>
    </location>
</feature>
<keyword evidence="1" id="KW-0862">Zinc</keyword>
<name>A0A974I3S0_XENLA</name>
<dbReference type="InterPro" id="IPR001878">
    <property type="entry name" value="Znf_CCHC"/>
</dbReference>
<dbReference type="SUPFAM" id="SSF57756">
    <property type="entry name" value="Retrovirus zinc finger-like domains"/>
    <property type="match status" value="1"/>
</dbReference>
<feature type="compositionally biased region" description="Basic and acidic residues" evidence="3">
    <location>
        <begin position="771"/>
        <end position="784"/>
    </location>
</feature>
<feature type="region of interest" description="Disordered" evidence="3">
    <location>
        <begin position="445"/>
        <end position="479"/>
    </location>
</feature>
<dbReference type="AlphaFoldDB" id="A0A974I3S0"/>
<dbReference type="InterPro" id="IPR036875">
    <property type="entry name" value="Znf_CCHC_sf"/>
</dbReference>
<feature type="compositionally biased region" description="Low complexity" evidence="3">
    <location>
        <begin position="362"/>
        <end position="372"/>
    </location>
</feature>
<sequence>MNGCVEVQLHIPGLVGDYDPPITVVAYEVGSRRGAPTEKAPQEESKLNPALPPGKQGKNKEQKPECDPVCAENKQQQLQVTAVSEESKCTDTESKTLQKKETADKPADKMHKFIAPQTHSDPPLSDPVMHMELESVAPGEGGVCVVELGESGKPSELTVAADLQSQHGESKMAPANTAPGVGGVGNDITKAPVSQTEPLTCAGAANVTAQSPGEENVQEEQLVRKKGEEPTFKATVAKPSKEAIPCNRKIKGKDEPITAEKVAEALKELQTLRNEKKKLQISIKCLNNLVSFSDGKKTELNRRKKDSLFDEMSSIDQRINQLYGKVGPWKEIYQNKQRFESMRSGYKAAYPHPATGWRQTRSSTSNSPATSESEPEFAKPLPPRRQQLGRSDRVNWQNMTFDEKEIEEQEKKKKEQKSFKVNLPETSTTPKLRYVDSSQAAYEISSDQDFPELPKAAVRPSEDPSVRRRNQTEGKKVSHKAAECVAESVSESVAESVTPVTDGNECEQMEGRESQAEEAEVRESATEQTEVRESAVVQPEQENAAEESVTQEAGVEQVAKPETKNITIVTKNYAIPQEDILIWLRRQCTVLTPLVKVFDEDGVWAGVWKTQVKLNISGNVPQHLPNSFFIGKERGTCFYAGQPRRCYKCGASNHLARSCAVLRCALCNAIGHVADACVNVRCNLCNRMGHVHRSCPEAYHNIVTLFPEIDKEMRKDFITPERETSEESETEVKDSQSSTVPKKPLEKTMRTNRKENPKPVREISGKAVRTSRKENPKPVREIRGKAARSNTNKEDPGEGSATSFLITTKNKFVVLESETWGDRAEREEQEKKRAN</sequence>
<dbReference type="EMBL" id="CM004466">
    <property type="protein sequence ID" value="OCU00281.1"/>
    <property type="molecule type" value="Genomic_DNA"/>
</dbReference>